<dbReference type="Gene3D" id="3.40.630.10">
    <property type="entry name" value="Zn peptidases"/>
    <property type="match status" value="1"/>
</dbReference>
<gene>
    <name evidence="16" type="primary">QPCTL</name>
    <name evidence="16" type="synonym">qpctla</name>
</gene>
<dbReference type="InterPro" id="IPR040234">
    <property type="entry name" value="QC/QCL"/>
</dbReference>
<dbReference type="FunFam" id="3.40.630.10:FF:000029">
    <property type="entry name" value="Glutaminyl-peptide cyclotransferase"/>
    <property type="match status" value="1"/>
</dbReference>
<comment type="catalytic activity">
    <reaction evidence="1">
        <text>N-terminal L-glutaminyl-[peptide] = N-terminal 5-oxo-L-prolyl-[peptide] + NH4(+)</text>
        <dbReference type="Rhea" id="RHEA:23652"/>
        <dbReference type="Rhea" id="RHEA-COMP:11736"/>
        <dbReference type="Rhea" id="RHEA-COMP:11846"/>
        <dbReference type="ChEBI" id="CHEBI:28938"/>
        <dbReference type="ChEBI" id="CHEBI:64722"/>
        <dbReference type="ChEBI" id="CHEBI:87215"/>
        <dbReference type="EC" id="2.3.2.5"/>
    </reaction>
</comment>
<evidence type="ECO:0000256" key="5">
    <source>
        <dbReference type="ARBA" id="ARBA00016861"/>
    </source>
</evidence>
<dbReference type="EC" id="2.3.2.5" evidence="4"/>
<keyword evidence="6" id="KW-0964">Secreted</keyword>
<dbReference type="GO" id="GO:0008270">
    <property type="term" value="F:zinc ion binding"/>
    <property type="evidence" value="ECO:0007669"/>
    <property type="project" value="TreeGrafter"/>
</dbReference>
<accession>A0A671VWR5</accession>
<protein>
    <recommendedName>
        <fullName evidence="5">Glutaminyl-peptide cyclotransferase</fullName>
        <ecNumber evidence="4">2.3.2.5</ecNumber>
    </recommendedName>
    <alternativeName>
        <fullName evidence="12">Glutaminyl cyclase</fullName>
    </alternativeName>
    <alternativeName>
        <fullName evidence="13">Glutaminyl-tRNA cyclotransferase</fullName>
    </alternativeName>
</protein>
<keyword evidence="14" id="KW-0812">Transmembrane</keyword>
<dbReference type="InterPro" id="IPR007484">
    <property type="entry name" value="Peptidase_M28"/>
</dbReference>
<dbReference type="FunCoup" id="A0A671VWR5">
    <property type="interactions" value="298"/>
</dbReference>
<evidence type="ECO:0000256" key="8">
    <source>
        <dbReference type="ARBA" id="ARBA00022723"/>
    </source>
</evidence>
<dbReference type="GO" id="GO:0005576">
    <property type="term" value="C:extracellular region"/>
    <property type="evidence" value="ECO:0007669"/>
    <property type="project" value="UniProtKB-SubCell"/>
</dbReference>
<keyword evidence="17" id="KW-1185">Reference proteome</keyword>
<reference evidence="16" key="2">
    <citation type="submission" date="2025-08" db="UniProtKB">
        <authorList>
            <consortium name="Ensembl"/>
        </authorList>
    </citation>
    <scope>IDENTIFICATION</scope>
</reference>
<evidence type="ECO:0000256" key="3">
    <source>
        <dbReference type="ARBA" id="ARBA00006014"/>
    </source>
</evidence>
<evidence type="ECO:0000259" key="15">
    <source>
        <dbReference type="Pfam" id="PF04389"/>
    </source>
</evidence>
<dbReference type="Ensembl" id="ENSSAUT00010033026.1">
    <property type="protein sequence ID" value="ENSSAUP00010031328.1"/>
    <property type="gene ID" value="ENSSAUG00010013389.1"/>
</dbReference>
<keyword evidence="14" id="KW-0472">Membrane</keyword>
<comment type="subcellular location">
    <subcellularLocation>
        <location evidence="2">Secreted</location>
    </subcellularLocation>
</comment>
<dbReference type="Proteomes" id="UP000472265">
    <property type="component" value="Chromosome 2"/>
</dbReference>
<feature type="domain" description="Peptidase M28" evidence="15">
    <location>
        <begin position="222"/>
        <end position="454"/>
    </location>
</feature>
<evidence type="ECO:0000256" key="14">
    <source>
        <dbReference type="SAM" id="Phobius"/>
    </source>
</evidence>
<keyword evidence="14" id="KW-1133">Transmembrane helix</keyword>
<sequence length="461" mass="50935">MSHYVEAGLQTDRLCCALIESAASAHSQRPSSTSCADLPPTCPATRFGHVAVRTDLSTSQRRTVSPIMSRSGRRYKPLQQGNGSGSFPGCDRVRMPRARVLLLCLLAVLVLAVVLGVYLSNDTSNGHVNRMPAADLTKDRLSHKPSKCSPAQIRRLASQVDGTRLWETHLRHILIERLPGTQGSLAVQQHITSTLSSLSAGWAVDLDSFQSPTPRGQVTFTNIVATLDPSAPRRLLLACHYDSKALPPDPRAPEKVFLGASDSAVPCAMILELVTSLDAQLRTFKQQKLPVSLQLVFFDGEESFEEWTATDSLYGSRHLAERMANTPHPAGSAHTTMLQAVDLFVLLDLLGGPDPLIANHFDNTARWFDRLIAAEKRLHRQGLLTSHPSEQTYFRKDVYLGPVQDDHIPFLHKGVPVLHVIATPFPQFWHTLDDNEENMHRPTVVNLTKIMAVFLAEYLGF</sequence>
<reference evidence="16" key="3">
    <citation type="submission" date="2025-09" db="UniProtKB">
        <authorList>
            <consortium name="Ensembl"/>
        </authorList>
    </citation>
    <scope>IDENTIFICATION</scope>
</reference>
<evidence type="ECO:0000256" key="11">
    <source>
        <dbReference type="ARBA" id="ARBA00023315"/>
    </source>
</evidence>
<dbReference type="GeneTree" id="ENSGT00390000003107"/>
<evidence type="ECO:0000256" key="7">
    <source>
        <dbReference type="ARBA" id="ARBA00022679"/>
    </source>
</evidence>
<dbReference type="InParanoid" id="A0A671VWR5"/>
<feature type="transmembrane region" description="Helical" evidence="14">
    <location>
        <begin position="100"/>
        <end position="119"/>
    </location>
</feature>
<dbReference type="Pfam" id="PF04389">
    <property type="entry name" value="Peptidase_M28"/>
    <property type="match status" value="1"/>
</dbReference>
<evidence type="ECO:0000256" key="13">
    <source>
        <dbReference type="ARBA" id="ARBA00042699"/>
    </source>
</evidence>
<evidence type="ECO:0000256" key="4">
    <source>
        <dbReference type="ARBA" id="ARBA00012012"/>
    </source>
</evidence>
<reference evidence="16" key="1">
    <citation type="submission" date="2021-04" db="EMBL/GenBank/DDBJ databases">
        <authorList>
            <consortium name="Wellcome Sanger Institute Data Sharing"/>
        </authorList>
    </citation>
    <scope>NUCLEOTIDE SEQUENCE [LARGE SCALE GENOMIC DNA]</scope>
</reference>
<dbReference type="InterPro" id="IPR037457">
    <property type="entry name" value="M28_QC"/>
</dbReference>
<evidence type="ECO:0000313" key="16">
    <source>
        <dbReference type="Ensembl" id="ENSSAUP00010031328.1"/>
    </source>
</evidence>
<dbReference type="PANTHER" id="PTHR12283">
    <property type="entry name" value="GLUTAMINYL-PEPTIDE CYCLOTRANSFERASE"/>
    <property type="match status" value="1"/>
</dbReference>
<keyword evidence="9" id="KW-0862">Zinc</keyword>
<organism evidence="16 17">
    <name type="scientific">Sparus aurata</name>
    <name type="common">Gilthead sea bream</name>
    <dbReference type="NCBI Taxonomy" id="8175"/>
    <lineage>
        <taxon>Eukaryota</taxon>
        <taxon>Metazoa</taxon>
        <taxon>Chordata</taxon>
        <taxon>Craniata</taxon>
        <taxon>Vertebrata</taxon>
        <taxon>Euteleostomi</taxon>
        <taxon>Actinopterygii</taxon>
        <taxon>Neopterygii</taxon>
        <taxon>Teleostei</taxon>
        <taxon>Neoteleostei</taxon>
        <taxon>Acanthomorphata</taxon>
        <taxon>Eupercaria</taxon>
        <taxon>Spariformes</taxon>
        <taxon>Sparidae</taxon>
        <taxon>Sparus</taxon>
    </lineage>
</organism>
<proteinExistence type="inferred from homology"/>
<evidence type="ECO:0000256" key="6">
    <source>
        <dbReference type="ARBA" id="ARBA00022525"/>
    </source>
</evidence>
<dbReference type="GO" id="GO:0016603">
    <property type="term" value="F:glutaminyl-peptide cyclotransferase activity"/>
    <property type="evidence" value="ECO:0007669"/>
    <property type="project" value="UniProtKB-EC"/>
</dbReference>
<evidence type="ECO:0000256" key="1">
    <source>
        <dbReference type="ARBA" id="ARBA00000001"/>
    </source>
</evidence>
<evidence type="ECO:0000256" key="10">
    <source>
        <dbReference type="ARBA" id="ARBA00023157"/>
    </source>
</evidence>
<dbReference type="OMA" id="LMADSAH"/>
<evidence type="ECO:0000256" key="12">
    <source>
        <dbReference type="ARBA" id="ARBA00033159"/>
    </source>
</evidence>
<dbReference type="OrthoDB" id="3907302at2759"/>
<dbReference type="AlphaFoldDB" id="A0A671VWR5"/>
<name>A0A671VWR5_SPAAU</name>
<dbReference type="SUPFAM" id="SSF53187">
    <property type="entry name" value="Zn-dependent exopeptidases"/>
    <property type="match status" value="1"/>
</dbReference>
<keyword evidence="7" id="KW-0808">Transferase</keyword>
<keyword evidence="10" id="KW-1015">Disulfide bond</keyword>
<evidence type="ECO:0000256" key="2">
    <source>
        <dbReference type="ARBA" id="ARBA00004613"/>
    </source>
</evidence>
<keyword evidence="8" id="KW-0479">Metal-binding</keyword>
<evidence type="ECO:0000313" key="17">
    <source>
        <dbReference type="Proteomes" id="UP000472265"/>
    </source>
</evidence>
<evidence type="ECO:0000256" key="9">
    <source>
        <dbReference type="ARBA" id="ARBA00022833"/>
    </source>
</evidence>
<dbReference type="CDD" id="cd03880">
    <property type="entry name" value="M28_QC_like"/>
    <property type="match status" value="1"/>
</dbReference>
<keyword evidence="11" id="KW-0012">Acyltransferase</keyword>
<dbReference type="PANTHER" id="PTHR12283:SF3">
    <property type="entry name" value="GLUTAMINYL-PEPTIDE CYCLOTRANSFERASE-LIKE PROTEIN"/>
    <property type="match status" value="1"/>
</dbReference>
<comment type="similarity">
    <text evidence="3">Belongs to the glutaminyl-peptide cyclotransferase family.</text>
</comment>